<reference evidence="1 2" key="1">
    <citation type="submission" date="2021-12" db="EMBL/GenBank/DDBJ databases">
        <title>Genome sequencing of bacteria with rrn-lacking chromosome and rrn-plasmid.</title>
        <authorList>
            <person name="Anda M."/>
            <person name="Iwasaki W."/>
        </authorList>
    </citation>
    <scope>NUCLEOTIDE SEQUENCE [LARGE SCALE GENOMIC DNA]</scope>
    <source>
        <strain evidence="1 2">NBRC 15940</strain>
    </source>
</reference>
<evidence type="ECO:0000313" key="2">
    <source>
        <dbReference type="Proteomes" id="UP001310022"/>
    </source>
</evidence>
<accession>A0AAN5ALC9</accession>
<evidence type="ECO:0000313" key="1">
    <source>
        <dbReference type="EMBL" id="GJM62712.1"/>
    </source>
</evidence>
<keyword evidence="2" id="KW-1185">Reference proteome</keyword>
<dbReference type="EMBL" id="BQKE01000002">
    <property type="protein sequence ID" value="GJM62712.1"/>
    <property type="molecule type" value="Genomic_DNA"/>
</dbReference>
<protein>
    <submittedName>
        <fullName evidence="1">Uncharacterized protein</fullName>
    </submittedName>
</protein>
<sequence>MEKSTFMFVHPYFGLVVKDPKTGEVRQVVAFDGQNRNGKIQGMIQTEPLSV</sequence>
<gene>
    <name evidence="1" type="ORF">PEDI_32640</name>
</gene>
<name>A0AAN5ALC9_9BACT</name>
<dbReference type="AlphaFoldDB" id="A0AAN5ALC9"/>
<dbReference type="Proteomes" id="UP001310022">
    <property type="component" value="Unassembled WGS sequence"/>
</dbReference>
<comment type="caution">
    <text evidence="1">The sequence shown here is derived from an EMBL/GenBank/DDBJ whole genome shotgun (WGS) entry which is preliminary data.</text>
</comment>
<organism evidence="1 2">
    <name type="scientific">Persicobacter diffluens</name>
    <dbReference type="NCBI Taxonomy" id="981"/>
    <lineage>
        <taxon>Bacteria</taxon>
        <taxon>Pseudomonadati</taxon>
        <taxon>Bacteroidota</taxon>
        <taxon>Cytophagia</taxon>
        <taxon>Cytophagales</taxon>
        <taxon>Persicobacteraceae</taxon>
        <taxon>Persicobacter</taxon>
    </lineage>
</organism>
<dbReference type="RefSeq" id="WP_338237955.1">
    <property type="nucleotide sequence ID" value="NZ_BQKE01000002.1"/>
</dbReference>
<proteinExistence type="predicted"/>